<sequence>MSSPTSKNYITCGENDNEFNITMPPTILNLKDLNSKNCKEFTIIIIGFIELKGKAFLVPPSIEMSVTAFGTNLGYVKGDLEQVALLNMSVPFIDGQNIADLLRSCNKGINDLTERIPTKTSSISLQNVFALYLLDRTGLNSTGMTVFVLTERSS</sequence>
<protein>
    <submittedName>
        <fullName evidence="1">Uncharacterized protein</fullName>
    </submittedName>
</protein>
<name>U9U143_RHIID</name>
<evidence type="ECO:0000313" key="1">
    <source>
        <dbReference type="EMBL" id="ESA09351.1"/>
    </source>
</evidence>
<organism evidence="1">
    <name type="scientific">Rhizophagus irregularis (strain DAOM 181602 / DAOM 197198 / MUCL 43194)</name>
    <name type="common">Arbuscular mycorrhizal fungus</name>
    <name type="synonym">Glomus intraradices</name>
    <dbReference type="NCBI Taxonomy" id="747089"/>
    <lineage>
        <taxon>Eukaryota</taxon>
        <taxon>Fungi</taxon>
        <taxon>Fungi incertae sedis</taxon>
        <taxon>Mucoromycota</taxon>
        <taxon>Glomeromycotina</taxon>
        <taxon>Glomeromycetes</taxon>
        <taxon>Glomerales</taxon>
        <taxon>Glomeraceae</taxon>
        <taxon>Rhizophagus</taxon>
    </lineage>
</organism>
<proteinExistence type="predicted"/>
<dbReference type="AlphaFoldDB" id="U9U143"/>
<gene>
    <name evidence="1" type="ORF">GLOINDRAFT_97850</name>
</gene>
<reference evidence="1" key="1">
    <citation type="submission" date="2013-07" db="EMBL/GenBank/DDBJ databases">
        <title>The genome of an arbuscular mycorrhizal fungus provides insights into the evolution of the oldest plant symbiosis.</title>
        <authorList>
            <consortium name="DOE Joint Genome Institute"/>
            <person name="Tisserant E."/>
            <person name="Malbreil M."/>
            <person name="Kuo A."/>
            <person name="Kohler A."/>
            <person name="Symeonidi A."/>
            <person name="Balestrini R."/>
            <person name="Charron P."/>
            <person name="Duensing N."/>
            <person name="Frei-dit-Frey N."/>
            <person name="Gianinazzi-Pearson V."/>
            <person name="Gilbert B."/>
            <person name="Handa Y."/>
            <person name="Hijri M."/>
            <person name="Kaul R."/>
            <person name="Kawaguchi M."/>
            <person name="Krajinski F."/>
            <person name="Lammers P."/>
            <person name="Lapierre D."/>
            <person name="Masclaux F.G."/>
            <person name="Murat C."/>
            <person name="Morin E."/>
            <person name="Ndikumana S."/>
            <person name="Pagni M."/>
            <person name="Petitpierre D."/>
            <person name="Requena N."/>
            <person name="Rosikiewicz P."/>
            <person name="Riley R."/>
            <person name="Saito K."/>
            <person name="San Clemente H."/>
            <person name="Shapiro H."/>
            <person name="van Tuinen D."/>
            <person name="Becard G."/>
            <person name="Bonfante P."/>
            <person name="Paszkowski U."/>
            <person name="Shachar-Hill Y."/>
            <person name="Young J.P."/>
            <person name="Sanders I.R."/>
            <person name="Henrissat B."/>
            <person name="Rensing S.A."/>
            <person name="Grigoriev I.V."/>
            <person name="Corradi N."/>
            <person name="Roux C."/>
            <person name="Martin F."/>
        </authorList>
    </citation>
    <scope>NUCLEOTIDE SEQUENCE</scope>
    <source>
        <strain evidence="1">DAOM 197198</strain>
    </source>
</reference>
<accession>U9U143</accession>
<dbReference type="VEuPathDB" id="FungiDB:RhiirFUN_013637"/>
<dbReference type="EMBL" id="KI288187">
    <property type="protein sequence ID" value="ESA09351.1"/>
    <property type="molecule type" value="Genomic_DNA"/>
</dbReference>
<dbReference type="HOGENOM" id="CLU_1705190_0_0_1"/>